<evidence type="ECO:0000259" key="2">
    <source>
        <dbReference type="Pfam" id="PF20552"/>
    </source>
</evidence>
<evidence type="ECO:0000313" key="3">
    <source>
        <dbReference type="EMBL" id="SEB44485.1"/>
    </source>
</evidence>
<dbReference type="InterPro" id="IPR046789">
    <property type="entry name" value="HTH_62"/>
</dbReference>
<evidence type="ECO:0000256" key="1">
    <source>
        <dbReference type="SAM" id="MobiDB-lite"/>
    </source>
</evidence>
<sequence>MDAFKDRLSQRAFDTGRPGLEHQCRGRELDEREYALADALMTIYATGEHDFSMVARQLAEKNVVAPRSGRTDWTEALLAEELQATNRELDAAYEASGYGA</sequence>
<evidence type="ECO:0000313" key="4">
    <source>
        <dbReference type="Proteomes" id="UP000199064"/>
    </source>
</evidence>
<dbReference type="AlphaFoldDB" id="A0A1H4JEG9"/>
<organism evidence="3 4">
    <name type="scientific">Nitratireductor aquibiodomus</name>
    <dbReference type="NCBI Taxonomy" id="204799"/>
    <lineage>
        <taxon>Bacteria</taxon>
        <taxon>Pseudomonadati</taxon>
        <taxon>Pseudomonadota</taxon>
        <taxon>Alphaproteobacteria</taxon>
        <taxon>Hyphomicrobiales</taxon>
        <taxon>Phyllobacteriaceae</taxon>
        <taxon>Nitratireductor</taxon>
    </lineage>
</organism>
<dbReference type="RefSeq" id="WP_007010780.1">
    <property type="nucleotide sequence ID" value="NZ_FNSL01000001.1"/>
</dbReference>
<reference evidence="4" key="1">
    <citation type="submission" date="2016-10" db="EMBL/GenBank/DDBJ databases">
        <authorList>
            <person name="Varghese N."/>
            <person name="Submissions S."/>
        </authorList>
    </citation>
    <scope>NUCLEOTIDE SEQUENCE [LARGE SCALE GENOMIC DNA]</scope>
    <source>
        <strain evidence="4">ES.061</strain>
    </source>
</reference>
<feature type="domain" description="Recombinase-like" evidence="2">
    <location>
        <begin position="22"/>
        <end position="84"/>
    </location>
</feature>
<dbReference type="Proteomes" id="UP000199064">
    <property type="component" value="Unassembled WGS sequence"/>
</dbReference>
<accession>A0A1H4JEG9</accession>
<dbReference type="EMBL" id="FNSL01000001">
    <property type="protein sequence ID" value="SEB44485.1"/>
    <property type="molecule type" value="Genomic_DNA"/>
</dbReference>
<protein>
    <recommendedName>
        <fullName evidence="2">Recombinase-like domain-containing protein</fullName>
    </recommendedName>
</protein>
<proteinExistence type="predicted"/>
<feature type="region of interest" description="Disordered" evidence="1">
    <location>
        <begin position="1"/>
        <end position="24"/>
    </location>
</feature>
<keyword evidence="4" id="KW-1185">Reference proteome</keyword>
<name>A0A1H4JEG9_9HYPH</name>
<gene>
    <name evidence="3" type="ORF">SAMN05216452_1290</name>
</gene>
<dbReference type="Pfam" id="PF20552">
    <property type="entry name" value="HTH_62"/>
    <property type="match status" value="1"/>
</dbReference>